<keyword evidence="2" id="KW-1185">Reference proteome</keyword>
<protein>
    <submittedName>
        <fullName evidence="1">Uncharacterized protein</fullName>
    </submittedName>
</protein>
<evidence type="ECO:0000313" key="1">
    <source>
        <dbReference type="EMBL" id="KAH7424923.1"/>
    </source>
</evidence>
<proteinExistence type="predicted"/>
<reference evidence="1" key="1">
    <citation type="submission" date="2021-08" db="EMBL/GenBank/DDBJ databases">
        <title>WGS assembly of Ceratopteris richardii.</title>
        <authorList>
            <person name="Marchant D.B."/>
            <person name="Chen G."/>
            <person name="Jenkins J."/>
            <person name="Shu S."/>
            <person name="Leebens-Mack J."/>
            <person name="Grimwood J."/>
            <person name="Schmutz J."/>
            <person name="Soltis P."/>
            <person name="Soltis D."/>
            <person name="Chen Z.-H."/>
        </authorList>
    </citation>
    <scope>NUCLEOTIDE SEQUENCE</scope>
    <source>
        <strain evidence="1">Whitten #5841</strain>
        <tissue evidence="1">Leaf</tissue>
    </source>
</reference>
<evidence type="ECO:0000313" key="2">
    <source>
        <dbReference type="Proteomes" id="UP000825935"/>
    </source>
</evidence>
<name>A0A8T2TT87_CERRI</name>
<dbReference type="Proteomes" id="UP000825935">
    <property type="component" value="Chromosome 11"/>
</dbReference>
<organism evidence="1 2">
    <name type="scientific">Ceratopteris richardii</name>
    <name type="common">Triangle waterfern</name>
    <dbReference type="NCBI Taxonomy" id="49495"/>
    <lineage>
        <taxon>Eukaryota</taxon>
        <taxon>Viridiplantae</taxon>
        <taxon>Streptophyta</taxon>
        <taxon>Embryophyta</taxon>
        <taxon>Tracheophyta</taxon>
        <taxon>Polypodiopsida</taxon>
        <taxon>Polypodiidae</taxon>
        <taxon>Polypodiales</taxon>
        <taxon>Pteridineae</taxon>
        <taxon>Pteridaceae</taxon>
        <taxon>Parkerioideae</taxon>
        <taxon>Ceratopteris</taxon>
    </lineage>
</organism>
<sequence length="102" mass="11021">MRRHSLAADSSQLKGLQEAWCNVGLDKHVTYIAGILYSSQRTIGRKKKRQECAQGGGTQSWATASAARCWGTPGSPLVPQNLQKARCTSACRTALSKVCTEP</sequence>
<gene>
    <name evidence="1" type="ORF">KP509_11G031900</name>
</gene>
<dbReference type="EMBL" id="CM035416">
    <property type="protein sequence ID" value="KAH7424923.1"/>
    <property type="molecule type" value="Genomic_DNA"/>
</dbReference>
<comment type="caution">
    <text evidence="1">The sequence shown here is derived from an EMBL/GenBank/DDBJ whole genome shotgun (WGS) entry which is preliminary data.</text>
</comment>
<accession>A0A8T2TT87</accession>
<dbReference type="AlphaFoldDB" id="A0A8T2TT87"/>